<reference evidence="2 3" key="1">
    <citation type="submission" date="2024-02" db="EMBL/GenBank/DDBJ databases">
        <title>The whole genome sequence of five bacterial samples isolated from Abu Dhabi Sabkha-shore region.</title>
        <authorList>
            <person name="Sudalaimuthuasari N."/>
            <person name="Sarfraz B."/>
            <person name="Tuyisabe J.D."/>
            <person name="Mugisha Ntwali L.D.M."/>
            <person name="Ali A.I.A.A."/>
            <person name="Almansoori S.Z.A."/>
            <person name="Alajami H.S.A."/>
            <person name="Almeqbaali A.A.S."/>
            <person name="Kundu B."/>
            <person name="Saeed E.E."/>
            <person name="Sukumarinath V."/>
            <person name="Mishra A.K."/>
            <person name="Hazzouri K.M."/>
            <person name="Almaskari R."/>
            <person name="Sharma A.K."/>
            <person name="Amiri K.M.A."/>
        </authorList>
    </citation>
    <scope>NUCLEOTIDE SEQUENCE [LARGE SCALE GENOMIC DNA]</scope>
    <source>
        <strain evidence="3">kcgeb_sd</strain>
    </source>
</reference>
<keyword evidence="1" id="KW-0472">Membrane</keyword>
<feature type="transmembrane region" description="Helical" evidence="1">
    <location>
        <begin position="147"/>
        <end position="167"/>
    </location>
</feature>
<gene>
    <name evidence="2" type="ORF">V5F89_03740</name>
</gene>
<feature type="transmembrane region" description="Helical" evidence="1">
    <location>
        <begin position="84"/>
        <end position="101"/>
    </location>
</feature>
<keyword evidence="1" id="KW-1133">Transmembrane helix</keyword>
<sequence length="206" mass="22621">MSGDRPGAGSRHPGRPRWLWAGLMFVSFAAIAGLRMSGAINEPTGFVLLAVAMLLMIPLVRAGLAHRRQTGHLSPAVVRYTRRFLGATFGYVLGMGLAVMLHERMDLSGPEAIAIALLPVVPIFAMIWAMGRYLVEEEDEFLRHRATLASLFGLGVVLALGSFWGFLETFGVAPHIWAWWTFPVWAIGMGLAQCWMAWRDRAGAEG</sequence>
<evidence type="ECO:0000313" key="2">
    <source>
        <dbReference type="EMBL" id="WWA48030.1"/>
    </source>
</evidence>
<evidence type="ECO:0000256" key="1">
    <source>
        <dbReference type="SAM" id="Phobius"/>
    </source>
</evidence>
<feature type="transmembrane region" description="Helical" evidence="1">
    <location>
        <begin position="18"/>
        <end position="40"/>
    </location>
</feature>
<accession>A0ABZ2DCG0</accession>
<organism evidence="2 3">
    <name type="scientific">Pelagerythrobacter marensis</name>
    <dbReference type="NCBI Taxonomy" id="543877"/>
    <lineage>
        <taxon>Bacteria</taxon>
        <taxon>Pseudomonadati</taxon>
        <taxon>Pseudomonadota</taxon>
        <taxon>Alphaproteobacteria</taxon>
        <taxon>Sphingomonadales</taxon>
        <taxon>Erythrobacteraceae</taxon>
        <taxon>Pelagerythrobacter</taxon>
    </lineage>
</organism>
<protein>
    <submittedName>
        <fullName evidence="2">Uncharacterized protein</fullName>
    </submittedName>
</protein>
<keyword evidence="1" id="KW-0812">Transmembrane</keyword>
<feature type="transmembrane region" description="Helical" evidence="1">
    <location>
        <begin position="179"/>
        <end position="198"/>
    </location>
</feature>
<feature type="transmembrane region" description="Helical" evidence="1">
    <location>
        <begin position="46"/>
        <end position="64"/>
    </location>
</feature>
<dbReference type="EMBL" id="CP144918">
    <property type="protein sequence ID" value="WWA48030.1"/>
    <property type="molecule type" value="Genomic_DNA"/>
</dbReference>
<keyword evidence="3" id="KW-1185">Reference proteome</keyword>
<dbReference type="Proteomes" id="UP001335183">
    <property type="component" value="Chromosome"/>
</dbReference>
<evidence type="ECO:0000313" key="3">
    <source>
        <dbReference type="Proteomes" id="UP001335183"/>
    </source>
</evidence>
<feature type="transmembrane region" description="Helical" evidence="1">
    <location>
        <begin position="113"/>
        <end position="135"/>
    </location>
</feature>
<proteinExistence type="predicted"/>
<dbReference type="RefSeq" id="WP_338446916.1">
    <property type="nucleotide sequence ID" value="NZ_CP144918.1"/>
</dbReference>
<name>A0ABZ2DCG0_9SPHN</name>